<accession>A0A0S4LB88</accession>
<name>A0A0S4LB88_9BACT</name>
<dbReference type="SUPFAM" id="SSF56436">
    <property type="entry name" value="C-type lectin-like"/>
    <property type="match status" value="1"/>
</dbReference>
<dbReference type="OrthoDB" id="9782054at2"/>
<dbReference type="EMBL" id="CZPZ01000012">
    <property type="protein sequence ID" value="CUS35009.1"/>
    <property type="molecule type" value="Genomic_DNA"/>
</dbReference>
<dbReference type="GO" id="GO:0120147">
    <property type="term" value="F:formylglycine-generating oxidase activity"/>
    <property type="evidence" value="ECO:0007669"/>
    <property type="project" value="TreeGrafter"/>
</dbReference>
<dbReference type="PANTHER" id="PTHR23150">
    <property type="entry name" value="SULFATASE MODIFYING FACTOR 1, 2"/>
    <property type="match status" value="1"/>
</dbReference>
<dbReference type="InterPro" id="IPR051043">
    <property type="entry name" value="Sulfatase_Mod_Factor_Kinase"/>
</dbReference>
<feature type="domain" description="Sulfatase-modifying factor enzyme-like" evidence="1">
    <location>
        <begin position="52"/>
        <end position="295"/>
    </location>
</feature>
<proteinExistence type="predicted"/>
<dbReference type="AlphaFoldDB" id="A0A0S4LB88"/>
<dbReference type="InterPro" id="IPR042095">
    <property type="entry name" value="SUMF_sf"/>
</dbReference>
<dbReference type="Proteomes" id="UP000198736">
    <property type="component" value="Unassembled WGS sequence"/>
</dbReference>
<dbReference type="RefSeq" id="WP_090896428.1">
    <property type="nucleotide sequence ID" value="NZ_CZPZ01000012.1"/>
</dbReference>
<gene>
    <name evidence="2" type="ORF">COMA2_20037</name>
</gene>
<keyword evidence="3" id="KW-1185">Reference proteome</keyword>
<dbReference type="InterPro" id="IPR005532">
    <property type="entry name" value="SUMF_dom"/>
</dbReference>
<sequence>MILPVQKAMLQRRPLFGMVLLIFLGFSLSPTAGTATEESLYDRIAAFAHGGGMITIPEGRFFMGTARTRQTSFSLEFPYDDTEQPQRHVWLDRFEIDRHEVSLGEFLLWLQRQQRPLSSDLRKLLDHMTTVHALSPDTLARWPALYVVWAEASDFCRAQDKRLPTEAEWEKAARGDKGNLFPWGHRPPAQGLAMFGQYHVHEIPIVAPVESGEEGGSPYGLHHMAGNAAEWVEDWFGIDYYATMPDRNPRGSGQGRYKVVRGGSWKSSPVMLRTATRSGASPEQRAATIGFRCARSKP</sequence>
<dbReference type="Pfam" id="PF03781">
    <property type="entry name" value="FGE-sulfatase"/>
    <property type="match status" value="1"/>
</dbReference>
<protein>
    <recommendedName>
        <fullName evidence="1">Sulfatase-modifying factor enzyme-like domain-containing protein</fullName>
    </recommendedName>
</protein>
<dbReference type="PANTHER" id="PTHR23150:SF19">
    <property type="entry name" value="FORMYLGLYCINE-GENERATING ENZYME"/>
    <property type="match status" value="1"/>
</dbReference>
<evidence type="ECO:0000313" key="2">
    <source>
        <dbReference type="EMBL" id="CUS35009.1"/>
    </source>
</evidence>
<dbReference type="Gene3D" id="3.90.1580.10">
    <property type="entry name" value="paralog of FGE (formylglycine-generating enzyme)"/>
    <property type="match status" value="1"/>
</dbReference>
<organism evidence="2 3">
    <name type="scientific">Candidatus Nitrospira nitrificans</name>
    <dbReference type="NCBI Taxonomy" id="1742973"/>
    <lineage>
        <taxon>Bacteria</taxon>
        <taxon>Pseudomonadati</taxon>
        <taxon>Nitrospirota</taxon>
        <taxon>Nitrospiria</taxon>
        <taxon>Nitrospirales</taxon>
        <taxon>Nitrospiraceae</taxon>
        <taxon>Nitrospira</taxon>
    </lineage>
</organism>
<reference evidence="3" key="1">
    <citation type="submission" date="2015-10" db="EMBL/GenBank/DDBJ databases">
        <authorList>
            <person name="Luecker S."/>
            <person name="Luecker S."/>
        </authorList>
    </citation>
    <scope>NUCLEOTIDE SEQUENCE [LARGE SCALE GENOMIC DNA]</scope>
</reference>
<dbReference type="STRING" id="1742973.COMA2_20037"/>
<evidence type="ECO:0000259" key="1">
    <source>
        <dbReference type="Pfam" id="PF03781"/>
    </source>
</evidence>
<dbReference type="InterPro" id="IPR016187">
    <property type="entry name" value="CTDL_fold"/>
</dbReference>
<evidence type="ECO:0000313" key="3">
    <source>
        <dbReference type="Proteomes" id="UP000198736"/>
    </source>
</evidence>